<protein>
    <recommendedName>
        <fullName evidence="4">Endonuclease/exonuclease/phosphatase domain-containing protein</fullName>
    </recommendedName>
</protein>
<dbReference type="Gene3D" id="3.60.10.10">
    <property type="entry name" value="Endonuclease/exonuclease/phosphatase"/>
    <property type="match status" value="1"/>
</dbReference>
<gene>
    <name evidence="2" type="ORF">RCL2_001094700</name>
    <name evidence="1" type="ORF">RclHR1_13730011</name>
</gene>
<reference evidence="1 3" key="1">
    <citation type="submission" date="2017-11" db="EMBL/GenBank/DDBJ databases">
        <title>The genome of Rhizophagus clarus HR1 reveals common genetic basis of auxotrophy among arbuscular mycorrhizal fungi.</title>
        <authorList>
            <person name="Kobayashi Y."/>
        </authorList>
    </citation>
    <scope>NUCLEOTIDE SEQUENCE [LARGE SCALE GENOMIC DNA]</scope>
    <source>
        <strain evidence="1 3">HR1</strain>
    </source>
</reference>
<evidence type="ECO:0000313" key="3">
    <source>
        <dbReference type="Proteomes" id="UP000247702"/>
    </source>
</evidence>
<proteinExistence type="predicted"/>
<accession>A0A2Z6QRG0</accession>
<sequence length="271" mass="30978">MTDNNFNYDSFVQNPSIPVDIENLSLHDSLFSSNSLSSPPFNSFIISSFNINGLNMHPHNKIELLNNFFSLKQISFGGVVDTHLHPKQMHFLAKRLSNYTIFSSAGISLFIENSLASHVHTYTSFSSRLLSVDLYFKGNVKLRIFVIYIPPTSDQALRNDTIDLLIQALSDAKRLGFHHAVCGDFNMQFHHFYPIFFNQPQIASKRIHCLFNFLLSNSYVDHIPVNFSVSLGTFHRTDIVSRIDYVWLCPLLKQFLLTSVIFDVHSLVKSI</sequence>
<dbReference type="OrthoDB" id="10362892at2759"/>
<organism evidence="1 3">
    <name type="scientific">Rhizophagus clarus</name>
    <dbReference type="NCBI Taxonomy" id="94130"/>
    <lineage>
        <taxon>Eukaryota</taxon>
        <taxon>Fungi</taxon>
        <taxon>Fungi incertae sedis</taxon>
        <taxon>Mucoromycota</taxon>
        <taxon>Glomeromycotina</taxon>
        <taxon>Glomeromycetes</taxon>
        <taxon>Glomerales</taxon>
        <taxon>Glomeraceae</taxon>
        <taxon>Rhizophagus</taxon>
    </lineage>
</organism>
<keyword evidence="3" id="KW-1185">Reference proteome</keyword>
<dbReference type="InterPro" id="IPR036691">
    <property type="entry name" value="Endo/exonu/phosph_ase_sf"/>
</dbReference>
<evidence type="ECO:0000313" key="1">
    <source>
        <dbReference type="EMBL" id="GBB87301.1"/>
    </source>
</evidence>
<evidence type="ECO:0008006" key="4">
    <source>
        <dbReference type="Google" id="ProtNLM"/>
    </source>
</evidence>
<dbReference type="AlphaFoldDB" id="A0A2Z6QRG0"/>
<dbReference type="Proteomes" id="UP000247702">
    <property type="component" value="Unassembled WGS sequence"/>
</dbReference>
<comment type="caution">
    <text evidence="1">The sequence shown here is derived from an EMBL/GenBank/DDBJ whole genome shotgun (WGS) entry which is preliminary data.</text>
</comment>
<dbReference type="EMBL" id="BLAL01000073">
    <property type="protein sequence ID" value="GES83795.1"/>
    <property type="molecule type" value="Genomic_DNA"/>
</dbReference>
<evidence type="ECO:0000313" key="2">
    <source>
        <dbReference type="EMBL" id="GES83795.1"/>
    </source>
</evidence>
<reference evidence="2" key="2">
    <citation type="submission" date="2019-10" db="EMBL/GenBank/DDBJ databases">
        <title>Conservation and host-specific expression of non-tandemly repeated heterogenous ribosome RNA gene in arbuscular mycorrhizal fungi.</title>
        <authorList>
            <person name="Maeda T."/>
            <person name="Kobayashi Y."/>
            <person name="Nakagawa T."/>
            <person name="Ezawa T."/>
            <person name="Yamaguchi K."/>
            <person name="Bino T."/>
            <person name="Nishimoto Y."/>
            <person name="Shigenobu S."/>
            <person name="Kawaguchi M."/>
        </authorList>
    </citation>
    <scope>NUCLEOTIDE SEQUENCE</scope>
    <source>
        <strain evidence="2">HR1</strain>
    </source>
</reference>
<dbReference type="EMBL" id="BEXD01000417">
    <property type="protein sequence ID" value="GBB87301.1"/>
    <property type="molecule type" value="Genomic_DNA"/>
</dbReference>
<dbReference type="Proteomes" id="UP000615446">
    <property type="component" value="Unassembled WGS sequence"/>
</dbReference>
<dbReference type="SUPFAM" id="SSF56219">
    <property type="entry name" value="DNase I-like"/>
    <property type="match status" value="1"/>
</dbReference>
<name>A0A2Z6QRG0_9GLOM</name>